<proteinExistence type="predicted"/>
<feature type="region of interest" description="Disordered" evidence="1">
    <location>
        <begin position="177"/>
        <end position="198"/>
    </location>
</feature>
<dbReference type="PANTHER" id="PTHR34305">
    <property type="entry name" value="EXPRESSED PROTEIN"/>
    <property type="match status" value="1"/>
</dbReference>
<name>A0A1Y1IP01_KLENI</name>
<protein>
    <submittedName>
        <fullName evidence="2">Uncharacterized protein</fullName>
    </submittedName>
</protein>
<evidence type="ECO:0000313" key="3">
    <source>
        <dbReference type="Proteomes" id="UP000054558"/>
    </source>
</evidence>
<organism evidence="2 3">
    <name type="scientific">Klebsormidium nitens</name>
    <name type="common">Green alga</name>
    <name type="synonym">Ulothrix nitens</name>
    <dbReference type="NCBI Taxonomy" id="105231"/>
    <lineage>
        <taxon>Eukaryota</taxon>
        <taxon>Viridiplantae</taxon>
        <taxon>Streptophyta</taxon>
        <taxon>Klebsormidiophyceae</taxon>
        <taxon>Klebsormidiales</taxon>
        <taxon>Klebsormidiaceae</taxon>
        <taxon>Klebsormidium</taxon>
    </lineage>
</organism>
<dbReference type="AlphaFoldDB" id="A0A1Y1IP01"/>
<dbReference type="EMBL" id="DF237648">
    <property type="protein sequence ID" value="GAQ90901.1"/>
    <property type="molecule type" value="Genomic_DNA"/>
</dbReference>
<evidence type="ECO:0000256" key="1">
    <source>
        <dbReference type="SAM" id="MobiDB-lite"/>
    </source>
</evidence>
<gene>
    <name evidence="2" type="ORF">KFL_006990070</name>
</gene>
<keyword evidence="3" id="KW-1185">Reference proteome</keyword>
<dbReference type="Proteomes" id="UP000054558">
    <property type="component" value="Unassembled WGS sequence"/>
</dbReference>
<dbReference type="PANTHER" id="PTHR34305:SF1">
    <property type="entry name" value="SWIM-TYPE DOMAIN-CONTAINING PROTEIN"/>
    <property type="match status" value="1"/>
</dbReference>
<evidence type="ECO:0000313" key="2">
    <source>
        <dbReference type="EMBL" id="GAQ90901.1"/>
    </source>
</evidence>
<reference evidence="2 3" key="1">
    <citation type="journal article" date="2014" name="Nat. Commun.">
        <title>Klebsormidium flaccidum genome reveals primary factors for plant terrestrial adaptation.</title>
        <authorList>
            <person name="Hori K."/>
            <person name="Maruyama F."/>
            <person name="Fujisawa T."/>
            <person name="Togashi T."/>
            <person name="Yamamoto N."/>
            <person name="Seo M."/>
            <person name="Sato S."/>
            <person name="Yamada T."/>
            <person name="Mori H."/>
            <person name="Tajima N."/>
            <person name="Moriyama T."/>
            <person name="Ikeuchi M."/>
            <person name="Watanabe M."/>
            <person name="Wada H."/>
            <person name="Kobayashi K."/>
            <person name="Saito M."/>
            <person name="Masuda T."/>
            <person name="Sasaki-Sekimoto Y."/>
            <person name="Mashiguchi K."/>
            <person name="Awai K."/>
            <person name="Shimojima M."/>
            <person name="Masuda S."/>
            <person name="Iwai M."/>
            <person name="Nobusawa T."/>
            <person name="Narise T."/>
            <person name="Kondo S."/>
            <person name="Saito H."/>
            <person name="Sato R."/>
            <person name="Murakawa M."/>
            <person name="Ihara Y."/>
            <person name="Oshima-Yamada Y."/>
            <person name="Ohtaka K."/>
            <person name="Satoh M."/>
            <person name="Sonobe K."/>
            <person name="Ishii M."/>
            <person name="Ohtani R."/>
            <person name="Kanamori-Sato M."/>
            <person name="Honoki R."/>
            <person name="Miyazaki D."/>
            <person name="Mochizuki H."/>
            <person name="Umetsu J."/>
            <person name="Higashi K."/>
            <person name="Shibata D."/>
            <person name="Kamiya Y."/>
            <person name="Sato N."/>
            <person name="Nakamura Y."/>
            <person name="Tabata S."/>
            <person name="Ida S."/>
            <person name="Kurokawa K."/>
            <person name="Ohta H."/>
        </authorList>
    </citation>
    <scope>NUCLEOTIDE SEQUENCE [LARGE SCALE GENOMIC DNA]</scope>
    <source>
        <strain evidence="2 3">NIES-2285</strain>
    </source>
</reference>
<sequence>MESPASLQHFSSALSHIEQGSLRGIASGEIRVDLQSCKERIAVRCLTCLHQFWVKSKEGQLKLNFRKSDRRIMGYVVSAEIPKAKQCKQFVCLSCIQDLLGMIAESDDGLSVTLSARRDGKQDSPILQREGQGSPWKQSLQLTNELLGFLREENARTMPGQRPKAATAASQIGNRGMAKGVRPRVKGAPEETSTQGAASLGIKEQAARYLKMMESSEDLVRVYLPTGSVSPPLRLYMSPWDHNGDGRPKGLGRPDKTHALPETVWWSTLGKLCCTCHRGRLTEDAPCVHKLAMAALSESWAPTAELPTHNSLGRGARVKQIGVDATGSYFVVAENLQGAPGPQRRMLFCSSKGAWYCEGKRDGCPSLMDCSHVLAAKAALRSDEGGVLMADQVIMKLTEPLSRAAMDWLEAWNGELPTIGGVPGAGPSLQGVLADEERYLVELLERRPHERATCVGDSCFCRQHDRLFGEAAAHTSGDQESNGGDHERERGAVDEQPPRKRARRNKTFWEAHKQGSTETRVGWDARPPTDARGKEAIRGWVDACTCCRLASLAAASGRCEHGEASRVRVPVMLLTTEASQITKPKLARPSDAHAVHDPLVTSLDRPVHVSKLTHCHFQELSEKELLSAPCPLGPPACGGSWVEQWVEADVTSSQWSQRVRVRIYHCQCLDEAHAIHFDGEHLGLYAWNRRTIFVQQSLQLLLRGMHVMVGQLYAGSWQDNYTRSANMCGNHESRRSQAMAQAQKN</sequence>
<feature type="compositionally biased region" description="Basic and acidic residues" evidence="1">
    <location>
        <begin position="483"/>
        <end position="498"/>
    </location>
</feature>
<accession>A0A1Y1IP01</accession>
<feature type="region of interest" description="Disordered" evidence="1">
    <location>
        <begin position="473"/>
        <end position="506"/>
    </location>
</feature>